<evidence type="ECO:0000313" key="2">
    <source>
        <dbReference type="EMBL" id="EGC17611.1"/>
    </source>
</evidence>
<gene>
    <name evidence="2" type="ORF">HMPREF9098_0937</name>
</gene>
<organism evidence="2 3">
    <name type="scientific">Kingella denitrificans ATCC 33394</name>
    <dbReference type="NCBI Taxonomy" id="888741"/>
    <lineage>
        <taxon>Bacteria</taxon>
        <taxon>Pseudomonadati</taxon>
        <taxon>Pseudomonadota</taxon>
        <taxon>Betaproteobacteria</taxon>
        <taxon>Neisseriales</taxon>
        <taxon>Neisseriaceae</taxon>
        <taxon>Kingella</taxon>
    </lineage>
</organism>
<feature type="chain" id="PRO_5003247554" evidence="1">
    <location>
        <begin position="25"/>
        <end position="118"/>
    </location>
</feature>
<feature type="signal peptide" evidence="1">
    <location>
        <begin position="1"/>
        <end position="24"/>
    </location>
</feature>
<dbReference type="RefSeq" id="WP_003782306.1">
    <property type="nucleotide sequence ID" value="NZ_GL870929.1"/>
</dbReference>
<dbReference type="AlphaFoldDB" id="F0EYK3"/>
<dbReference type="Proteomes" id="UP000004088">
    <property type="component" value="Unassembled WGS sequence"/>
</dbReference>
<name>F0EYK3_9NEIS</name>
<accession>F0EYK3</accession>
<dbReference type="STRING" id="888741.HMPREF9098_0937"/>
<keyword evidence="3" id="KW-1185">Reference proteome</keyword>
<protein>
    <submittedName>
        <fullName evidence="2">Uncharacterized protein</fullName>
    </submittedName>
</protein>
<evidence type="ECO:0000313" key="3">
    <source>
        <dbReference type="Proteomes" id="UP000004088"/>
    </source>
</evidence>
<dbReference type="EMBL" id="AEWV01000015">
    <property type="protein sequence ID" value="EGC17611.1"/>
    <property type="molecule type" value="Genomic_DNA"/>
</dbReference>
<reference evidence="2 3" key="1">
    <citation type="submission" date="2011-01" db="EMBL/GenBank/DDBJ databases">
        <authorList>
            <person name="Muzny D."/>
            <person name="Qin X."/>
            <person name="Deng J."/>
            <person name="Jiang H."/>
            <person name="Liu Y."/>
            <person name="Qu J."/>
            <person name="Song X.-Z."/>
            <person name="Zhang L."/>
            <person name="Thornton R."/>
            <person name="Coyle M."/>
            <person name="Francisco L."/>
            <person name="Jackson L."/>
            <person name="Javaid M."/>
            <person name="Korchina V."/>
            <person name="Kovar C."/>
            <person name="Mata R."/>
            <person name="Mathew T."/>
            <person name="Ngo R."/>
            <person name="Nguyen L."/>
            <person name="Nguyen N."/>
            <person name="Okwuonu G."/>
            <person name="Ongeri F."/>
            <person name="Pham C."/>
            <person name="Simmons D."/>
            <person name="Wilczek-Boney K."/>
            <person name="Hale W."/>
            <person name="Jakkamsetti A."/>
            <person name="Pham P."/>
            <person name="Ruth R."/>
            <person name="San Lucas F."/>
            <person name="Warren J."/>
            <person name="Zhang J."/>
            <person name="Zhao Z."/>
            <person name="Zhou C."/>
            <person name="Zhu D."/>
            <person name="Lee S."/>
            <person name="Bess C."/>
            <person name="Blankenburg K."/>
            <person name="Forbes L."/>
            <person name="Fu Q."/>
            <person name="Gubbala S."/>
            <person name="Hirani K."/>
            <person name="Jayaseelan J.C."/>
            <person name="Lara F."/>
            <person name="Munidasa M."/>
            <person name="Palculict T."/>
            <person name="Patil S."/>
            <person name="Pu L.-L."/>
            <person name="Saada N."/>
            <person name="Tang L."/>
            <person name="Weissenberger G."/>
            <person name="Zhu Y."/>
            <person name="Hemphill L."/>
            <person name="Shang Y."/>
            <person name="Youmans B."/>
            <person name="Ayvaz T."/>
            <person name="Ross M."/>
            <person name="Santibanez J."/>
            <person name="Aqrawi P."/>
            <person name="Gross S."/>
            <person name="Joshi V."/>
            <person name="Fowler G."/>
            <person name="Nazareth L."/>
            <person name="Reid J."/>
            <person name="Worley K."/>
            <person name="Petrosino J."/>
            <person name="Highlander S."/>
            <person name="Gibbs R."/>
        </authorList>
    </citation>
    <scope>NUCLEOTIDE SEQUENCE [LARGE SCALE GENOMIC DNA]</scope>
    <source>
        <strain evidence="2 3">ATCC 33394</strain>
    </source>
</reference>
<keyword evidence="1" id="KW-0732">Signal</keyword>
<proteinExistence type="predicted"/>
<comment type="caution">
    <text evidence="2">The sequence shown here is derived from an EMBL/GenBank/DDBJ whole genome shotgun (WGS) entry which is preliminary data.</text>
</comment>
<sequence>MKLKSIYIYCFAVLSAITALPTHAKSVRSEEQAIQRVSESVARNRLTSLKTECLMFMAEKTRNGYMVDVREKHDAQCGGDPTTAPRLFSYEIDRRSGKMKTDAAAPNGEWTGEYRAID</sequence>
<dbReference type="HOGENOM" id="CLU_147949_0_0_4"/>
<evidence type="ECO:0000256" key="1">
    <source>
        <dbReference type="SAM" id="SignalP"/>
    </source>
</evidence>